<dbReference type="InterPro" id="IPR038459">
    <property type="entry name" value="MT_TRM10-typ_sf"/>
</dbReference>
<comment type="catalytic activity">
    <reaction evidence="5">
        <text>guanosine(9) in tRNA + S-adenosyl-L-methionine = N(1)-methylguanosine(9) in tRNA + S-adenosyl-L-homocysteine + H(+)</text>
        <dbReference type="Rhea" id="RHEA:43156"/>
        <dbReference type="Rhea" id="RHEA-COMP:10367"/>
        <dbReference type="Rhea" id="RHEA-COMP:10368"/>
        <dbReference type="ChEBI" id="CHEBI:15378"/>
        <dbReference type="ChEBI" id="CHEBI:57856"/>
        <dbReference type="ChEBI" id="CHEBI:59789"/>
        <dbReference type="ChEBI" id="CHEBI:73542"/>
        <dbReference type="ChEBI" id="CHEBI:74269"/>
        <dbReference type="EC" id="2.1.1.221"/>
    </reaction>
</comment>
<dbReference type="InterPro" id="IPR007356">
    <property type="entry name" value="tRNA_m1G_MeTrfase_euk"/>
</dbReference>
<dbReference type="PANTHER" id="PTHR13563:SF13">
    <property type="entry name" value="TRNA METHYLTRANSFERASE 10 HOMOLOG A"/>
    <property type="match status" value="1"/>
</dbReference>
<evidence type="ECO:0000256" key="6">
    <source>
        <dbReference type="SAM" id="MobiDB-lite"/>
    </source>
</evidence>
<evidence type="ECO:0000259" key="7">
    <source>
        <dbReference type="PROSITE" id="PS51675"/>
    </source>
</evidence>
<protein>
    <recommendedName>
        <fullName evidence="1">tRNA (guanine(9)-N(1))-methyltransferase</fullName>
        <ecNumber evidence="1">2.1.1.221</ecNumber>
    </recommendedName>
</protein>
<dbReference type="GeneID" id="14883066"/>
<name>A0A0A1TUZ8_ENTIV</name>
<sequence>MSEEKWKEIETHQTVATEVDDKGTKSEPVEKSEEKMSKRQQRKLEKKEYKDKMWKETRCEVRKKRKERAKEERKKRKENGEELPKRTKIDENTVFGGNLIIDCDFGDKMNEREEKSFFNQIQMLYGQNRKYTKPLRIRCLGVDGRIKESVTKVNGQNWKGVTFEDEKIDTVKDIVNCIYLTAESKNVLESIDEDTYYVIGGIVDHNKFKGLCNEKAEKLGIKTARLPISENVVCLGRKVLTVNQVFEILGEFCQCKNWKTALEKVMPQRKQETKKQSEDKENKDDDLSI</sequence>
<evidence type="ECO:0000313" key="9">
    <source>
        <dbReference type="Proteomes" id="UP000014680"/>
    </source>
</evidence>
<feature type="compositionally biased region" description="Basic and acidic residues" evidence="6">
    <location>
        <begin position="269"/>
        <end position="289"/>
    </location>
</feature>
<gene>
    <name evidence="8" type="ORF">EIN_502060</name>
</gene>
<evidence type="ECO:0000256" key="1">
    <source>
        <dbReference type="ARBA" id="ARBA00012797"/>
    </source>
</evidence>
<dbReference type="Gene3D" id="3.40.1280.30">
    <property type="match status" value="1"/>
</dbReference>
<dbReference type="KEGG" id="eiv:EIN_502060"/>
<dbReference type="RefSeq" id="XP_004183439.1">
    <property type="nucleotide sequence ID" value="XM_004183391.1"/>
</dbReference>
<dbReference type="CDD" id="cd18089">
    <property type="entry name" value="SPOUT_Trm10-like"/>
    <property type="match status" value="1"/>
</dbReference>
<keyword evidence="3 8" id="KW-0808">Transferase</keyword>
<evidence type="ECO:0000256" key="3">
    <source>
        <dbReference type="ARBA" id="ARBA00022679"/>
    </source>
</evidence>
<evidence type="ECO:0000313" key="8">
    <source>
        <dbReference type="EMBL" id="ELP84093.1"/>
    </source>
</evidence>
<dbReference type="VEuPathDB" id="AmoebaDB:EIN_502060"/>
<organism evidence="8 9">
    <name type="scientific">Entamoeba invadens IP1</name>
    <dbReference type="NCBI Taxonomy" id="370355"/>
    <lineage>
        <taxon>Eukaryota</taxon>
        <taxon>Amoebozoa</taxon>
        <taxon>Evosea</taxon>
        <taxon>Archamoebae</taxon>
        <taxon>Mastigamoebida</taxon>
        <taxon>Entamoebidae</taxon>
        <taxon>Entamoeba</taxon>
    </lineage>
</organism>
<dbReference type="AlphaFoldDB" id="A0A0A1TUZ8"/>
<dbReference type="GO" id="GO:0052905">
    <property type="term" value="F:tRNA (guanosine(9)-N1)-methyltransferase activity"/>
    <property type="evidence" value="ECO:0007669"/>
    <property type="project" value="UniProtKB-EC"/>
</dbReference>
<feature type="compositionally biased region" description="Basic and acidic residues" evidence="6">
    <location>
        <begin position="68"/>
        <end position="85"/>
    </location>
</feature>
<keyword evidence="4" id="KW-0949">S-adenosyl-L-methionine</keyword>
<feature type="region of interest" description="Disordered" evidence="6">
    <location>
        <begin position="1"/>
        <end position="85"/>
    </location>
</feature>
<dbReference type="GO" id="GO:0002939">
    <property type="term" value="P:tRNA N1-guanine methylation"/>
    <property type="evidence" value="ECO:0007669"/>
    <property type="project" value="TreeGrafter"/>
</dbReference>
<keyword evidence="9" id="KW-1185">Reference proteome</keyword>
<dbReference type="PROSITE" id="PS51675">
    <property type="entry name" value="SAM_MT_TRM10"/>
    <property type="match status" value="1"/>
</dbReference>
<feature type="domain" description="SAM-dependent MTase TRM10-type" evidence="7">
    <location>
        <begin position="85"/>
        <end position="273"/>
    </location>
</feature>
<proteinExistence type="predicted"/>
<reference evidence="8 9" key="1">
    <citation type="submission" date="2012-10" db="EMBL/GenBank/DDBJ databases">
        <authorList>
            <person name="Zafar N."/>
            <person name="Inman J."/>
            <person name="Hall N."/>
            <person name="Lorenzi H."/>
            <person name="Caler E."/>
        </authorList>
    </citation>
    <scope>NUCLEOTIDE SEQUENCE [LARGE SCALE GENOMIC DNA]</scope>
    <source>
        <strain evidence="8 9">IP1</strain>
    </source>
</reference>
<evidence type="ECO:0000256" key="4">
    <source>
        <dbReference type="ARBA" id="ARBA00022691"/>
    </source>
</evidence>
<accession>A0A0A1TUZ8</accession>
<feature type="compositionally biased region" description="Basic and acidic residues" evidence="6">
    <location>
        <begin position="19"/>
        <end position="60"/>
    </location>
</feature>
<dbReference type="Proteomes" id="UP000014680">
    <property type="component" value="Unassembled WGS sequence"/>
</dbReference>
<keyword evidence="2 8" id="KW-0489">Methyltransferase</keyword>
<dbReference type="OMA" id="FKKNDGW"/>
<feature type="compositionally biased region" description="Basic and acidic residues" evidence="6">
    <location>
        <begin position="1"/>
        <end position="11"/>
    </location>
</feature>
<evidence type="ECO:0000256" key="2">
    <source>
        <dbReference type="ARBA" id="ARBA00022603"/>
    </source>
</evidence>
<dbReference type="InterPro" id="IPR028564">
    <property type="entry name" value="MT_TRM10-typ"/>
</dbReference>
<dbReference type="GO" id="GO:0005634">
    <property type="term" value="C:nucleus"/>
    <property type="evidence" value="ECO:0007669"/>
    <property type="project" value="TreeGrafter"/>
</dbReference>
<dbReference type="EMBL" id="KB207167">
    <property type="protein sequence ID" value="ELP84093.1"/>
    <property type="molecule type" value="Genomic_DNA"/>
</dbReference>
<dbReference type="PANTHER" id="PTHR13563">
    <property type="entry name" value="TRNA (GUANINE-9-) METHYLTRANSFERASE"/>
    <property type="match status" value="1"/>
</dbReference>
<dbReference type="EC" id="2.1.1.221" evidence="1"/>
<feature type="region of interest" description="Disordered" evidence="6">
    <location>
        <begin position="266"/>
        <end position="289"/>
    </location>
</feature>
<evidence type="ECO:0000256" key="5">
    <source>
        <dbReference type="ARBA" id="ARBA00048434"/>
    </source>
</evidence>
<dbReference type="OrthoDB" id="278300at2759"/>
<dbReference type="GO" id="GO:0000049">
    <property type="term" value="F:tRNA binding"/>
    <property type="evidence" value="ECO:0007669"/>
    <property type="project" value="TreeGrafter"/>
</dbReference>